<proteinExistence type="predicted"/>
<keyword evidence="3" id="KW-1185">Reference proteome</keyword>
<sequence length="236" mass="25961">MISQWLWNLRLELGHQLKPEPLCTTEFAPAIPEQSKQTVMPPTESAPASGYGPPTTATSWKTGRFTGADFPLQPDGTLRCPAGATLTLQERRREADGSLRVVYAASIRSCRPCPLREQCQWNGTATAKPRQVSVLLHPLVVGEGPLLWLDWSRRVHRRACMQLLRHQHMETRLSPPAAASPLRASVILSRAQRARYRLGFQERLARNARASTAGHVTITLFGIPTAFAASLGLAAA</sequence>
<dbReference type="Proteomes" id="UP000635565">
    <property type="component" value="Unassembled WGS sequence"/>
</dbReference>
<reference evidence="2 3" key="1">
    <citation type="journal article" date="2021" name="Int. J. Syst. Evol. Microbiol.">
        <title>Reticulibacter mediterranei gen. nov., sp. nov., within the new family Reticulibacteraceae fam. nov., and Ktedonospora formicarum gen. nov., sp. nov., Ktedonobacter robiniae sp. nov., Dictyobacter formicarum sp. nov. and Dictyobacter arantiisoli sp. nov., belonging to the class Ktedonobacteria.</title>
        <authorList>
            <person name="Yabe S."/>
            <person name="Zheng Y."/>
            <person name="Wang C.M."/>
            <person name="Sakai Y."/>
            <person name="Abe K."/>
            <person name="Yokota A."/>
            <person name="Donadio S."/>
            <person name="Cavaletti L."/>
            <person name="Monciardini P."/>
        </authorList>
    </citation>
    <scope>NUCLEOTIDE SEQUENCE [LARGE SCALE GENOMIC DNA]</scope>
    <source>
        <strain evidence="2 3">SOSP1-9</strain>
    </source>
</reference>
<evidence type="ECO:0008006" key="4">
    <source>
        <dbReference type="Google" id="ProtNLM"/>
    </source>
</evidence>
<organism evidence="2 3">
    <name type="scientific">Dictyobacter formicarum</name>
    <dbReference type="NCBI Taxonomy" id="2778368"/>
    <lineage>
        <taxon>Bacteria</taxon>
        <taxon>Bacillati</taxon>
        <taxon>Chloroflexota</taxon>
        <taxon>Ktedonobacteria</taxon>
        <taxon>Ktedonobacterales</taxon>
        <taxon>Dictyobacteraceae</taxon>
        <taxon>Dictyobacter</taxon>
    </lineage>
</organism>
<feature type="region of interest" description="Disordered" evidence="1">
    <location>
        <begin position="35"/>
        <end position="54"/>
    </location>
</feature>
<evidence type="ECO:0000313" key="3">
    <source>
        <dbReference type="Proteomes" id="UP000635565"/>
    </source>
</evidence>
<name>A0ABQ3VPJ3_9CHLR</name>
<comment type="caution">
    <text evidence="2">The sequence shown here is derived from an EMBL/GenBank/DDBJ whole genome shotgun (WGS) entry which is preliminary data.</text>
</comment>
<evidence type="ECO:0000256" key="1">
    <source>
        <dbReference type="SAM" id="MobiDB-lite"/>
    </source>
</evidence>
<protein>
    <recommendedName>
        <fullName evidence="4">Transposase DDE domain-containing protein</fullName>
    </recommendedName>
</protein>
<evidence type="ECO:0000313" key="2">
    <source>
        <dbReference type="EMBL" id="GHO88172.1"/>
    </source>
</evidence>
<dbReference type="EMBL" id="BNJJ01000022">
    <property type="protein sequence ID" value="GHO88172.1"/>
    <property type="molecule type" value="Genomic_DNA"/>
</dbReference>
<accession>A0ABQ3VPJ3</accession>
<gene>
    <name evidence="2" type="ORF">KSZ_61780</name>
</gene>